<accession>A0ABQ9EL98</accession>
<evidence type="ECO:0000313" key="1">
    <source>
        <dbReference type="EMBL" id="KAJ8306009.1"/>
    </source>
</evidence>
<reference evidence="1 2" key="1">
    <citation type="submission" date="2022-12" db="EMBL/GenBank/DDBJ databases">
        <title>Chromosome-level genome of Tegillarca granosa.</title>
        <authorList>
            <person name="Kim J."/>
        </authorList>
    </citation>
    <scope>NUCLEOTIDE SEQUENCE [LARGE SCALE GENOMIC DNA]</scope>
    <source>
        <strain evidence="1">Teg-2019</strain>
        <tissue evidence="1">Adductor muscle</tissue>
    </source>
</reference>
<evidence type="ECO:0000313" key="2">
    <source>
        <dbReference type="Proteomes" id="UP001217089"/>
    </source>
</evidence>
<dbReference type="Proteomes" id="UP001217089">
    <property type="component" value="Unassembled WGS sequence"/>
</dbReference>
<name>A0ABQ9EL98_TEGGR</name>
<sequence length="80" mass="8749">MIANVLTPVVNNPRCKLVRYDIFHALQGAANTIIGRAAHIAVLDSEIFIEKFLMSINLAALSLDIASLMCSVILPDRLND</sequence>
<comment type="caution">
    <text evidence="1">The sequence shown here is derived from an EMBL/GenBank/DDBJ whole genome shotgun (WGS) entry which is preliminary data.</text>
</comment>
<keyword evidence="2" id="KW-1185">Reference proteome</keyword>
<dbReference type="EMBL" id="JARBDR010000813">
    <property type="protein sequence ID" value="KAJ8306009.1"/>
    <property type="molecule type" value="Genomic_DNA"/>
</dbReference>
<proteinExistence type="predicted"/>
<gene>
    <name evidence="1" type="ORF">KUTeg_016554</name>
</gene>
<organism evidence="1 2">
    <name type="scientific">Tegillarca granosa</name>
    <name type="common">Malaysian cockle</name>
    <name type="synonym">Anadara granosa</name>
    <dbReference type="NCBI Taxonomy" id="220873"/>
    <lineage>
        <taxon>Eukaryota</taxon>
        <taxon>Metazoa</taxon>
        <taxon>Spiralia</taxon>
        <taxon>Lophotrochozoa</taxon>
        <taxon>Mollusca</taxon>
        <taxon>Bivalvia</taxon>
        <taxon>Autobranchia</taxon>
        <taxon>Pteriomorphia</taxon>
        <taxon>Arcoida</taxon>
        <taxon>Arcoidea</taxon>
        <taxon>Arcidae</taxon>
        <taxon>Tegillarca</taxon>
    </lineage>
</organism>
<protein>
    <submittedName>
        <fullName evidence="1">Uncharacterized protein</fullName>
    </submittedName>
</protein>